<sequence length="192" mass="21254">MKSLLSFLNLQQCFTTAARQTCKSIVKLNSSLKAIKGKVSAGVPGCFLHAVMRQDQISDVGSVVSSTMYAFYLSETTDDEEVCLVPIINIKRADLNARIDVKLLLDSCQIDHTSLIFLDEIDLSYYDLFGSLKESSLNGNSALDDNHTPEKQEDVPFCAFVAEKFMKTSPETLTDICFSRFLLAGILFDTAN</sequence>
<dbReference type="PANTHER" id="PTHR12112">
    <property type="entry name" value="BNIP - RELATED"/>
    <property type="match status" value="1"/>
</dbReference>
<name>A0A7N0TG72_KALFE</name>
<dbReference type="EnsemblPlants" id="Kaladp0035s0077.1.v1.1">
    <property type="protein sequence ID" value="Kaladp0035s0077.1.v1.1"/>
    <property type="gene ID" value="Kaladp0035s0077.v1.1"/>
</dbReference>
<dbReference type="GO" id="GO:0004309">
    <property type="term" value="F:exopolyphosphatase activity"/>
    <property type="evidence" value="ECO:0007669"/>
    <property type="project" value="TreeGrafter"/>
</dbReference>
<dbReference type="GO" id="GO:0005737">
    <property type="term" value="C:cytoplasm"/>
    <property type="evidence" value="ECO:0007669"/>
    <property type="project" value="TreeGrafter"/>
</dbReference>
<evidence type="ECO:0000313" key="1">
    <source>
        <dbReference type="EnsemblPlants" id="Kaladp0035s0077.1.v1.1"/>
    </source>
</evidence>
<organism evidence="1 2">
    <name type="scientific">Kalanchoe fedtschenkoi</name>
    <name type="common">Lavender scallops</name>
    <name type="synonym">South American air plant</name>
    <dbReference type="NCBI Taxonomy" id="63787"/>
    <lineage>
        <taxon>Eukaryota</taxon>
        <taxon>Viridiplantae</taxon>
        <taxon>Streptophyta</taxon>
        <taxon>Embryophyta</taxon>
        <taxon>Tracheophyta</taxon>
        <taxon>Spermatophyta</taxon>
        <taxon>Magnoliopsida</taxon>
        <taxon>eudicotyledons</taxon>
        <taxon>Gunneridae</taxon>
        <taxon>Pentapetalae</taxon>
        <taxon>Saxifragales</taxon>
        <taxon>Crassulaceae</taxon>
        <taxon>Kalanchoe</taxon>
    </lineage>
</organism>
<dbReference type="Gramene" id="Kaladp0035s0077.1.v1.1">
    <property type="protein sequence ID" value="Kaladp0035s0077.1.v1.1"/>
    <property type="gene ID" value="Kaladp0035s0077.v1.1"/>
</dbReference>
<protein>
    <submittedName>
        <fullName evidence="1">Uncharacterized protein</fullName>
    </submittedName>
</protein>
<dbReference type="PANTHER" id="PTHR12112:SF52">
    <property type="entry name" value="DHHA2 DOMAIN-CONTAINING PROTEIN"/>
    <property type="match status" value="1"/>
</dbReference>
<proteinExistence type="predicted"/>
<keyword evidence="2" id="KW-1185">Reference proteome</keyword>
<reference evidence="1" key="1">
    <citation type="submission" date="2021-01" db="UniProtKB">
        <authorList>
            <consortium name="EnsemblPlants"/>
        </authorList>
    </citation>
    <scope>IDENTIFICATION</scope>
</reference>
<evidence type="ECO:0000313" key="2">
    <source>
        <dbReference type="Proteomes" id="UP000594263"/>
    </source>
</evidence>
<dbReference type="Gene3D" id="3.90.1640.10">
    <property type="entry name" value="inorganic pyrophosphatase (n-terminal core)"/>
    <property type="match status" value="1"/>
</dbReference>
<dbReference type="AlphaFoldDB" id="A0A7N0TG72"/>
<accession>A0A7N0TG72</accession>
<dbReference type="Proteomes" id="UP000594263">
    <property type="component" value="Unplaced"/>
</dbReference>